<gene>
    <name evidence="9" type="ORF">SAMN04488579_11127</name>
</gene>
<dbReference type="PANTHER" id="PTHR30472">
    <property type="entry name" value="FERRIC ENTEROBACTIN TRANSPORT SYSTEM PERMEASE PROTEIN"/>
    <property type="match status" value="1"/>
</dbReference>
<dbReference type="GO" id="GO:0022857">
    <property type="term" value="F:transmembrane transporter activity"/>
    <property type="evidence" value="ECO:0007669"/>
    <property type="project" value="InterPro"/>
</dbReference>
<name>A0A1H3FNX5_EUBBA</name>
<keyword evidence="3" id="KW-0813">Transport</keyword>
<keyword evidence="5 8" id="KW-0812">Transmembrane</keyword>
<feature type="transmembrane region" description="Helical" evidence="8">
    <location>
        <begin position="154"/>
        <end position="176"/>
    </location>
</feature>
<feature type="transmembrane region" description="Helical" evidence="8">
    <location>
        <begin position="203"/>
        <end position="222"/>
    </location>
</feature>
<dbReference type="Gene3D" id="1.10.3470.10">
    <property type="entry name" value="ABC transporter involved in vitamin B12 uptake, BtuC"/>
    <property type="match status" value="1"/>
</dbReference>
<dbReference type="FunFam" id="1.10.3470.10:FF:000001">
    <property type="entry name" value="Vitamin B12 ABC transporter permease BtuC"/>
    <property type="match status" value="1"/>
</dbReference>
<evidence type="ECO:0000256" key="4">
    <source>
        <dbReference type="ARBA" id="ARBA00022475"/>
    </source>
</evidence>
<comment type="subcellular location">
    <subcellularLocation>
        <location evidence="1">Cell membrane</location>
        <topology evidence="1">Multi-pass membrane protein</topology>
    </subcellularLocation>
</comment>
<protein>
    <submittedName>
        <fullName evidence="9">Iron complex transport system permease protein</fullName>
    </submittedName>
</protein>
<dbReference type="SUPFAM" id="SSF81345">
    <property type="entry name" value="ABC transporter involved in vitamin B12 uptake, BtuC"/>
    <property type="match status" value="1"/>
</dbReference>
<evidence type="ECO:0000256" key="1">
    <source>
        <dbReference type="ARBA" id="ARBA00004651"/>
    </source>
</evidence>
<evidence type="ECO:0000256" key="7">
    <source>
        <dbReference type="ARBA" id="ARBA00023136"/>
    </source>
</evidence>
<sequence length="338" mass="36332">MKAKLKQSHRSILCLSITLLAVMFISFFLGRLSITPEQLLGILSAPLTGASPFWTAQQESIVLYSRLPRILLAVMVGACLSTAGASYQGIFQNPMAAPDILGASAGAAFGASLAIINGWNGALIMLSAFFFSMVTVLVVYIISRMAKGDQTLGLVLSGIMISSLFSAGTSFIKLVADTQTQLPAITYWLMGSLNGSTMADVRFAAFPMLLGMIPLFLIRWRINVLSIGDTEALTMGVDVRMVRFIVIVCSTLMTAASVAVSGMIGWVGLVIPHLSRRLVGNDYRSLIPVTMLLGGCFLLVVDDISRNLLSTELPLGILNAVIGVPFFIYLLLRREGLQ</sequence>
<evidence type="ECO:0000256" key="6">
    <source>
        <dbReference type="ARBA" id="ARBA00022989"/>
    </source>
</evidence>
<evidence type="ECO:0000313" key="9">
    <source>
        <dbReference type="EMBL" id="SDX92661.1"/>
    </source>
</evidence>
<feature type="transmembrane region" description="Helical" evidence="8">
    <location>
        <begin position="12"/>
        <end position="32"/>
    </location>
</feature>
<dbReference type="InterPro" id="IPR037294">
    <property type="entry name" value="ABC_BtuC-like"/>
</dbReference>
<reference evidence="10" key="1">
    <citation type="submission" date="2016-10" db="EMBL/GenBank/DDBJ databases">
        <authorList>
            <person name="Varghese N."/>
            <person name="Submissions S."/>
        </authorList>
    </citation>
    <scope>NUCLEOTIDE SEQUENCE [LARGE SCALE GENOMIC DNA]</scope>
    <source>
        <strain evidence="10">VPI 5359</strain>
    </source>
</reference>
<evidence type="ECO:0000256" key="2">
    <source>
        <dbReference type="ARBA" id="ARBA00007935"/>
    </source>
</evidence>
<dbReference type="STRING" id="1528.SAMN04488579_11127"/>
<evidence type="ECO:0000313" key="10">
    <source>
        <dbReference type="Proteomes" id="UP000199652"/>
    </source>
</evidence>
<dbReference type="Proteomes" id="UP000199652">
    <property type="component" value="Unassembled WGS sequence"/>
</dbReference>
<feature type="transmembrane region" description="Helical" evidence="8">
    <location>
        <begin position="67"/>
        <end position="90"/>
    </location>
</feature>
<keyword evidence="4" id="KW-1003">Cell membrane</keyword>
<feature type="transmembrane region" description="Helical" evidence="8">
    <location>
        <begin position="123"/>
        <end position="142"/>
    </location>
</feature>
<keyword evidence="6 8" id="KW-1133">Transmembrane helix</keyword>
<proteinExistence type="inferred from homology"/>
<keyword evidence="7 8" id="KW-0472">Membrane</keyword>
<organism evidence="9 10">
    <name type="scientific">Eubacterium barkeri</name>
    <name type="common">Clostridium barkeri</name>
    <dbReference type="NCBI Taxonomy" id="1528"/>
    <lineage>
        <taxon>Bacteria</taxon>
        <taxon>Bacillati</taxon>
        <taxon>Bacillota</taxon>
        <taxon>Clostridia</taxon>
        <taxon>Eubacteriales</taxon>
        <taxon>Eubacteriaceae</taxon>
        <taxon>Eubacterium</taxon>
    </lineage>
</organism>
<dbReference type="CDD" id="cd06550">
    <property type="entry name" value="TM_ABC_iron-siderophores_like"/>
    <property type="match status" value="1"/>
</dbReference>
<dbReference type="Pfam" id="PF01032">
    <property type="entry name" value="FecCD"/>
    <property type="match status" value="1"/>
</dbReference>
<evidence type="ECO:0000256" key="8">
    <source>
        <dbReference type="SAM" id="Phobius"/>
    </source>
</evidence>
<feature type="transmembrane region" description="Helical" evidence="8">
    <location>
        <begin position="96"/>
        <end position="116"/>
    </location>
</feature>
<feature type="transmembrane region" description="Helical" evidence="8">
    <location>
        <begin position="242"/>
        <end position="271"/>
    </location>
</feature>
<feature type="transmembrane region" description="Helical" evidence="8">
    <location>
        <begin position="313"/>
        <end position="332"/>
    </location>
</feature>
<feature type="transmembrane region" description="Helical" evidence="8">
    <location>
        <begin position="283"/>
        <end position="301"/>
    </location>
</feature>
<comment type="similarity">
    <text evidence="2">Belongs to the binding-protein-dependent transport system permease family. FecCD subfamily.</text>
</comment>
<dbReference type="GO" id="GO:0033214">
    <property type="term" value="P:siderophore-iron import into cell"/>
    <property type="evidence" value="ECO:0007669"/>
    <property type="project" value="TreeGrafter"/>
</dbReference>
<keyword evidence="10" id="KW-1185">Reference proteome</keyword>
<evidence type="ECO:0000256" key="3">
    <source>
        <dbReference type="ARBA" id="ARBA00022448"/>
    </source>
</evidence>
<accession>A0A1H3FNX5</accession>
<dbReference type="GO" id="GO:0005886">
    <property type="term" value="C:plasma membrane"/>
    <property type="evidence" value="ECO:0007669"/>
    <property type="project" value="UniProtKB-SubCell"/>
</dbReference>
<dbReference type="InterPro" id="IPR000522">
    <property type="entry name" value="ABC_transptr_permease_BtuC"/>
</dbReference>
<dbReference type="AlphaFoldDB" id="A0A1H3FNX5"/>
<evidence type="ECO:0000256" key="5">
    <source>
        <dbReference type="ARBA" id="ARBA00022692"/>
    </source>
</evidence>
<dbReference type="PANTHER" id="PTHR30472:SF70">
    <property type="entry name" value="MOLYBDATE IMPORT SYSTEM PERMEASE PROTEIN MOLB"/>
    <property type="match status" value="1"/>
</dbReference>
<dbReference type="RefSeq" id="WP_422717897.1">
    <property type="nucleotide sequence ID" value="NZ_FNOU01000011.1"/>
</dbReference>
<dbReference type="EMBL" id="FNOU01000011">
    <property type="protein sequence ID" value="SDX92661.1"/>
    <property type="molecule type" value="Genomic_DNA"/>
</dbReference>